<evidence type="ECO:0000313" key="3">
    <source>
        <dbReference type="Proteomes" id="UP000245461"/>
    </source>
</evidence>
<dbReference type="Pfam" id="PF07110">
    <property type="entry name" value="EthD"/>
    <property type="match status" value="1"/>
</dbReference>
<dbReference type="Gene3D" id="3.30.70.100">
    <property type="match status" value="1"/>
</dbReference>
<dbReference type="InterPro" id="IPR009799">
    <property type="entry name" value="EthD_dom"/>
</dbReference>
<evidence type="ECO:0000313" key="2">
    <source>
        <dbReference type="EMBL" id="PWR17538.1"/>
    </source>
</evidence>
<dbReference type="AlphaFoldDB" id="A0A317DS84"/>
<proteinExistence type="predicted"/>
<feature type="domain" description="EthD" evidence="1">
    <location>
        <begin position="12"/>
        <end position="85"/>
    </location>
</feature>
<accession>A0A317DS84</accession>
<dbReference type="NCBIfam" id="TIGR02118">
    <property type="entry name" value="EthD family reductase"/>
    <property type="match status" value="1"/>
</dbReference>
<gene>
    <name evidence="2" type="ORF">DKG74_21060</name>
</gene>
<dbReference type="Proteomes" id="UP000245461">
    <property type="component" value="Unassembled WGS sequence"/>
</dbReference>
<dbReference type="GO" id="GO:0016491">
    <property type="term" value="F:oxidoreductase activity"/>
    <property type="evidence" value="ECO:0007669"/>
    <property type="project" value="InterPro"/>
</dbReference>
<sequence>MHKMQVLCPAPADPAAFLSYYEAHHLPLARRLPGLRAERHVRPSMLSPGAAVFLIWEGVFDDRQAMFAALKSDIGQAVAQDVPNYSPAGATMLHYPIEGAGS</sequence>
<reference evidence="2 3" key="1">
    <citation type="submission" date="2018-05" db="EMBL/GenBank/DDBJ databases">
        <title>Zavarzinia sp. HR-AS.</title>
        <authorList>
            <person name="Lee Y."/>
            <person name="Jeon C.O."/>
        </authorList>
    </citation>
    <scope>NUCLEOTIDE SEQUENCE [LARGE SCALE GENOMIC DNA]</scope>
    <source>
        <strain evidence="2 3">HR-AS</strain>
    </source>
</reference>
<dbReference type="OrthoDB" id="5294870at2"/>
<dbReference type="EMBL" id="QGLE01000024">
    <property type="protein sequence ID" value="PWR17538.1"/>
    <property type="molecule type" value="Genomic_DNA"/>
</dbReference>
<keyword evidence="3" id="KW-1185">Reference proteome</keyword>
<protein>
    <submittedName>
        <fullName evidence="2">EthD family reductase</fullName>
    </submittedName>
</protein>
<dbReference type="RefSeq" id="WP_109908153.1">
    <property type="nucleotide sequence ID" value="NZ_QGLE01000024.1"/>
</dbReference>
<dbReference type="SUPFAM" id="SSF54909">
    <property type="entry name" value="Dimeric alpha+beta barrel"/>
    <property type="match status" value="1"/>
</dbReference>
<comment type="caution">
    <text evidence="2">The sequence shown here is derived from an EMBL/GenBank/DDBJ whole genome shotgun (WGS) entry which is preliminary data.</text>
</comment>
<name>A0A317DS84_9PROT</name>
<evidence type="ECO:0000259" key="1">
    <source>
        <dbReference type="Pfam" id="PF07110"/>
    </source>
</evidence>
<organism evidence="2 3">
    <name type="scientific">Zavarzinia aquatilis</name>
    <dbReference type="NCBI Taxonomy" id="2211142"/>
    <lineage>
        <taxon>Bacteria</taxon>
        <taxon>Pseudomonadati</taxon>
        <taxon>Pseudomonadota</taxon>
        <taxon>Alphaproteobacteria</taxon>
        <taxon>Rhodospirillales</taxon>
        <taxon>Zavarziniaceae</taxon>
        <taxon>Zavarzinia</taxon>
    </lineage>
</organism>
<dbReference type="InterPro" id="IPR011008">
    <property type="entry name" value="Dimeric_a/b-barrel"/>
</dbReference>